<evidence type="ECO:0000313" key="1">
    <source>
        <dbReference type="EMBL" id="HIU48791.1"/>
    </source>
</evidence>
<gene>
    <name evidence="1" type="ORF">IAB04_05460</name>
</gene>
<sequence>MILDFYVDQDTLEFLGKTQIYTGSANYYKCRFRFSQDWDELKKIAVFRVGERFYEQLLEADCCAVPQEALDATGYTRIGIYGTTGGTEEAAEEGGWMRISTNWTKPLRLSEGAYQPDATAPVPPAPDVWEQYIAQVEQVLRKQPTIQNGNWMIYDFEAAGYVDTGVRAEFETADGGFAGGNDATAESGGAVGSGAIAGDGFAGGKNAATKDADEAGIDAIQLGTGTNSVPKSLQVYDYQLMDADGNVPLARIPQLSEKVDKVSGKGLSTNDYTDAEQAKLSGIEAGAEVNTVKSVCGKTGAVALGKEDVGLGNVDNTADLEKPVSAAMQAALSEKADKQNEYGGFAAGDRSESTEGGGAIGYDTYAFAGGAVGHNAKVTNAGGAVGADSEAGNGGAVGEGAKTSSGFAGGAGAQAVSADGAGIDAIQLGTGTNSTPKTLQVYSYQLMDADGNIPSARIPQLAEKVDKVSGKGLSTNDYTYADQEKVSHLPENTYDALYEKADKTALAEKADKTELIGKAGTWEGAEIFNDYENNAASMDYAHAEGQSTSASGACSHAEGFDTHAAAPYSHAEGAHTEAGGYGFGAHAEGLGTYALSSSAGSMRPQHVEGAYNIKDITIEETGENTYLHIAGNGTSDTNRSNAHTLDWDGNAWFAGKVTVGADAEELAAKSDLDAKADKETEYGGFAAGDGASALNGGAVGARAITDTGGAVGSGANAFNGGAVGSGANASNGGAVGSGANTSNGGAVGYQASAAIGGAIGSGAAATRGFSGGYNAKSEVDAIQLGTGTNSVQKSLQVYSHTVMNADGSLPYVHTARPYVEETLPAAGEVLALNTIYDLGTQTSVTLKLPSANVGNFIQVDFLCGDTPATFTIDAASSAIVSDYDFTPEPDKAYSLFFDYGRLAGGLYGWRFSYAEYTYTEV</sequence>
<reference evidence="1" key="1">
    <citation type="submission" date="2020-10" db="EMBL/GenBank/DDBJ databases">
        <authorList>
            <person name="Gilroy R."/>
        </authorList>
    </citation>
    <scope>NUCLEOTIDE SEQUENCE</scope>
    <source>
        <strain evidence="1">ChiSjej4B22-9803</strain>
    </source>
</reference>
<protein>
    <submittedName>
        <fullName evidence="1">Uncharacterized protein</fullName>
    </submittedName>
</protein>
<proteinExistence type="predicted"/>
<name>A0A9D1LVM9_9FIRM</name>
<comment type="caution">
    <text evidence="1">The sequence shown here is derived from an EMBL/GenBank/DDBJ whole genome shotgun (WGS) entry which is preliminary data.</text>
</comment>
<dbReference type="EMBL" id="DVND01000143">
    <property type="protein sequence ID" value="HIU48791.1"/>
    <property type="molecule type" value="Genomic_DNA"/>
</dbReference>
<organism evidence="1 2">
    <name type="scientific">Candidatus Avimonoglobus intestinipullorum</name>
    <dbReference type="NCBI Taxonomy" id="2840699"/>
    <lineage>
        <taxon>Bacteria</taxon>
        <taxon>Bacillati</taxon>
        <taxon>Bacillota</taxon>
        <taxon>Clostridia</taxon>
        <taxon>Eubacteriales</taxon>
        <taxon>Candidatus Avimonoglobus</taxon>
    </lineage>
</organism>
<evidence type="ECO:0000313" key="2">
    <source>
        <dbReference type="Proteomes" id="UP000824111"/>
    </source>
</evidence>
<accession>A0A9D1LVM9</accession>
<reference evidence="1" key="2">
    <citation type="journal article" date="2021" name="PeerJ">
        <title>Extensive microbial diversity within the chicken gut microbiome revealed by metagenomics and culture.</title>
        <authorList>
            <person name="Gilroy R."/>
            <person name="Ravi A."/>
            <person name="Getino M."/>
            <person name="Pursley I."/>
            <person name="Horton D.L."/>
            <person name="Alikhan N.F."/>
            <person name="Baker D."/>
            <person name="Gharbi K."/>
            <person name="Hall N."/>
            <person name="Watson M."/>
            <person name="Adriaenssens E.M."/>
            <person name="Foster-Nyarko E."/>
            <person name="Jarju S."/>
            <person name="Secka A."/>
            <person name="Antonio M."/>
            <person name="Oren A."/>
            <person name="Chaudhuri R.R."/>
            <person name="La Ragione R."/>
            <person name="Hildebrand F."/>
            <person name="Pallen M.J."/>
        </authorList>
    </citation>
    <scope>NUCLEOTIDE SEQUENCE</scope>
    <source>
        <strain evidence="1">ChiSjej4B22-9803</strain>
    </source>
</reference>
<dbReference type="AlphaFoldDB" id="A0A9D1LVM9"/>
<dbReference type="Proteomes" id="UP000824111">
    <property type="component" value="Unassembled WGS sequence"/>
</dbReference>